<feature type="compositionally biased region" description="Basic residues" evidence="1">
    <location>
        <begin position="214"/>
        <end position="226"/>
    </location>
</feature>
<dbReference type="Gene3D" id="3.30.160.60">
    <property type="entry name" value="Classic Zinc Finger"/>
    <property type="match status" value="1"/>
</dbReference>
<protein>
    <recommendedName>
        <fullName evidence="2">C2H2-type domain-containing protein</fullName>
    </recommendedName>
</protein>
<evidence type="ECO:0000313" key="3">
    <source>
        <dbReference type="EMBL" id="KAL0079042.1"/>
    </source>
</evidence>
<dbReference type="PROSITE" id="PS00028">
    <property type="entry name" value="ZINC_FINGER_C2H2_1"/>
    <property type="match status" value="2"/>
</dbReference>
<evidence type="ECO:0000313" key="4">
    <source>
        <dbReference type="Proteomes" id="UP001448207"/>
    </source>
</evidence>
<dbReference type="PANTHER" id="PTHR21354:SF0">
    <property type="entry name" value="ZINC FINGER PROTEIN 511"/>
    <property type="match status" value="1"/>
</dbReference>
<feature type="domain" description="C2H2-type" evidence="2">
    <location>
        <begin position="20"/>
        <end position="41"/>
    </location>
</feature>
<dbReference type="EMBL" id="JBCLYO010000023">
    <property type="protein sequence ID" value="KAL0079042.1"/>
    <property type="molecule type" value="Genomic_DNA"/>
</dbReference>
<dbReference type="SMART" id="SM00355">
    <property type="entry name" value="ZnF_C2H2"/>
    <property type="match status" value="2"/>
</dbReference>
<proteinExistence type="predicted"/>
<evidence type="ECO:0000259" key="2">
    <source>
        <dbReference type="PROSITE" id="PS00028"/>
    </source>
</evidence>
<name>A0ABR3AQA4_PHYBL</name>
<sequence length="232" mass="27402">MLPSIYAYELHYEAKHLNTCSVCEKVFPSSHWLQLHLDEFHDVLKKIQKERGEKIYACYVEGCQKRFIDPRLRRLHLIDKHHYPKYFPFDIVLTGTLTYDQWNKREKRHGASINQQQHQQQDQRQIIKSTIEEGKEKEKEREPVDVDMDDLVNHLTRLKIPKTISFGRGAKASLSRNIPHIKAPKNTDVDMSEHTDNCKDIEIDTSIVQEKPSIRPRRKRGPKKKSALQQEK</sequence>
<gene>
    <name evidence="3" type="ORF">J3Q64DRAFT_1763307</name>
</gene>
<evidence type="ECO:0000256" key="1">
    <source>
        <dbReference type="SAM" id="MobiDB-lite"/>
    </source>
</evidence>
<dbReference type="InterPro" id="IPR013087">
    <property type="entry name" value="Znf_C2H2_type"/>
</dbReference>
<feature type="domain" description="C2H2-type" evidence="2">
    <location>
        <begin position="58"/>
        <end position="82"/>
    </location>
</feature>
<dbReference type="Proteomes" id="UP001448207">
    <property type="component" value="Unassembled WGS sequence"/>
</dbReference>
<comment type="caution">
    <text evidence="3">The sequence shown here is derived from an EMBL/GenBank/DDBJ whole genome shotgun (WGS) entry which is preliminary data.</text>
</comment>
<accession>A0ABR3AQA4</accession>
<keyword evidence="4" id="KW-1185">Reference proteome</keyword>
<organism evidence="3 4">
    <name type="scientific">Phycomyces blakesleeanus</name>
    <dbReference type="NCBI Taxonomy" id="4837"/>
    <lineage>
        <taxon>Eukaryota</taxon>
        <taxon>Fungi</taxon>
        <taxon>Fungi incertae sedis</taxon>
        <taxon>Mucoromycota</taxon>
        <taxon>Mucoromycotina</taxon>
        <taxon>Mucoromycetes</taxon>
        <taxon>Mucorales</taxon>
        <taxon>Phycomycetaceae</taxon>
        <taxon>Phycomyces</taxon>
    </lineage>
</organism>
<dbReference type="PANTHER" id="PTHR21354">
    <property type="entry name" value="ZINC FINGER PROTEIN 511"/>
    <property type="match status" value="1"/>
</dbReference>
<feature type="region of interest" description="Disordered" evidence="1">
    <location>
        <begin position="197"/>
        <end position="232"/>
    </location>
</feature>
<dbReference type="InterPro" id="IPR039258">
    <property type="entry name" value="ZNF511"/>
</dbReference>
<reference evidence="3 4" key="1">
    <citation type="submission" date="2024-04" db="EMBL/GenBank/DDBJ databases">
        <title>Symmetric and asymmetric DNA N6-adenine methylation regulates different biological responses in Mucorales.</title>
        <authorList>
            <consortium name="Lawrence Berkeley National Laboratory"/>
            <person name="Lax C."/>
            <person name="Mondo S.J."/>
            <person name="Osorio-Concepcion M."/>
            <person name="Muszewska A."/>
            <person name="Corrochano-Luque M."/>
            <person name="Gutierrez G."/>
            <person name="Riley R."/>
            <person name="Lipzen A."/>
            <person name="Guo J."/>
            <person name="Hundley H."/>
            <person name="Amirebrahimi M."/>
            <person name="Ng V."/>
            <person name="Lorenzo-Gutierrez D."/>
            <person name="Binder U."/>
            <person name="Yang J."/>
            <person name="Song Y."/>
            <person name="Canovas D."/>
            <person name="Navarro E."/>
            <person name="Freitag M."/>
            <person name="Gabaldon T."/>
            <person name="Grigoriev I.V."/>
            <person name="Corrochano L.M."/>
            <person name="Nicolas F.E."/>
            <person name="Garre V."/>
        </authorList>
    </citation>
    <scope>NUCLEOTIDE SEQUENCE [LARGE SCALE GENOMIC DNA]</scope>
    <source>
        <strain evidence="3 4">L51</strain>
    </source>
</reference>